<keyword evidence="4" id="KW-1185">Reference proteome</keyword>
<organism evidence="3 4">
    <name type="scientific">Mycolicibacterium sphagni</name>
    <dbReference type="NCBI Taxonomy" id="1786"/>
    <lineage>
        <taxon>Bacteria</taxon>
        <taxon>Bacillati</taxon>
        <taxon>Actinomycetota</taxon>
        <taxon>Actinomycetes</taxon>
        <taxon>Mycobacteriales</taxon>
        <taxon>Mycobacteriaceae</taxon>
        <taxon>Mycolicibacterium</taxon>
    </lineage>
</organism>
<evidence type="ECO:0008006" key="5">
    <source>
        <dbReference type="Google" id="ProtNLM"/>
    </source>
</evidence>
<feature type="transmembrane region" description="Helical" evidence="2">
    <location>
        <begin position="62"/>
        <end position="87"/>
    </location>
</feature>
<name>A0A255DDH7_9MYCO</name>
<dbReference type="AlphaFoldDB" id="A0A255DDH7"/>
<comment type="caution">
    <text evidence="3">The sequence shown here is derived from an EMBL/GenBank/DDBJ whole genome shotgun (WGS) entry which is preliminary data.</text>
</comment>
<keyword evidence="2" id="KW-1133">Transmembrane helix</keyword>
<feature type="transmembrane region" description="Helical" evidence="2">
    <location>
        <begin position="132"/>
        <end position="150"/>
    </location>
</feature>
<keyword evidence="2" id="KW-0472">Membrane</keyword>
<gene>
    <name evidence="3" type="ORF">CG716_18325</name>
</gene>
<feature type="compositionally biased region" description="Polar residues" evidence="1">
    <location>
        <begin position="200"/>
        <end position="217"/>
    </location>
</feature>
<dbReference type="OrthoDB" id="4640268at2"/>
<evidence type="ECO:0000256" key="2">
    <source>
        <dbReference type="SAM" id="Phobius"/>
    </source>
</evidence>
<dbReference type="Proteomes" id="UP000216063">
    <property type="component" value="Unassembled WGS sequence"/>
</dbReference>
<keyword evidence="2" id="KW-0812">Transmembrane</keyword>
<evidence type="ECO:0000313" key="4">
    <source>
        <dbReference type="Proteomes" id="UP000216063"/>
    </source>
</evidence>
<evidence type="ECO:0000313" key="3">
    <source>
        <dbReference type="EMBL" id="OYN77487.1"/>
    </source>
</evidence>
<proteinExistence type="predicted"/>
<dbReference type="EMBL" id="NOZR01000016">
    <property type="protein sequence ID" value="OYN77487.1"/>
    <property type="molecule type" value="Genomic_DNA"/>
</dbReference>
<reference evidence="3 4" key="1">
    <citation type="submission" date="2017-07" db="EMBL/GenBank/DDBJ databases">
        <title>The new phylogeny of genus Mycobacterium.</title>
        <authorList>
            <person name="Tortoli E."/>
            <person name="Trovato A."/>
            <person name="Cirillo D.M."/>
        </authorList>
    </citation>
    <scope>NUCLEOTIDE SEQUENCE [LARGE SCALE GENOMIC DNA]</scope>
    <source>
        <strain evidence="3 4">ATCC 33027</strain>
    </source>
</reference>
<feature type="transmembrane region" description="Helical" evidence="2">
    <location>
        <begin position="31"/>
        <end position="50"/>
    </location>
</feature>
<feature type="transmembrane region" description="Helical" evidence="2">
    <location>
        <begin position="94"/>
        <end position="120"/>
    </location>
</feature>
<dbReference type="Pfam" id="PF14325">
    <property type="entry name" value="DUF4383"/>
    <property type="match status" value="1"/>
</dbReference>
<sequence>MSPVTQSSFGRLTSGLRQVSRNPSHFRMGRWFLLAEGVLLIALGIAGFASDAMHPDATPVGSALVSVLAMTHWHSAILLSFGVLAMLSSLRRRAAITITAVGAVVFAGLVIVGAVAAAHHAPGPLGLEPRDIVLHGVLAAANLAVLYWLIPDVLEGPDWIRRPGSQTAHSLDTPLPQLVRMASAGSEMATGAFAEHSRSPKPSANDQTDNKAKSSTGDTGGHFSPQGVLGDQTQHRAPELWFSRHARSASLAAAGVAAVAATVARALRK</sequence>
<accession>A0A255DDH7</accession>
<feature type="region of interest" description="Disordered" evidence="1">
    <location>
        <begin position="189"/>
        <end position="230"/>
    </location>
</feature>
<protein>
    <recommendedName>
        <fullName evidence="5">DUF4383 domain-containing protein</fullName>
    </recommendedName>
</protein>
<evidence type="ECO:0000256" key="1">
    <source>
        <dbReference type="SAM" id="MobiDB-lite"/>
    </source>
</evidence>